<evidence type="ECO:0000256" key="10">
    <source>
        <dbReference type="ARBA" id="ARBA00023209"/>
    </source>
</evidence>
<dbReference type="InterPro" id="IPR023547">
    <property type="entry name" value="DGGGP_synth"/>
</dbReference>
<keyword evidence="10 12" id="KW-0594">Phospholipid biosynthesis</keyword>
<dbReference type="UniPathway" id="UPA00940"/>
<dbReference type="PANTHER" id="PTHR42723:SF1">
    <property type="entry name" value="CHLOROPHYLL SYNTHASE, CHLOROPLASTIC"/>
    <property type="match status" value="1"/>
</dbReference>
<dbReference type="InterPro" id="IPR044878">
    <property type="entry name" value="UbiA_sf"/>
</dbReference>
<dbReference type="NCBIfam" id="NF009521">
    <property type="entry name" value="PRK12882.1"/>
    <property type="match status" value="1"/>
</dbReference>
<evidence type="ECO:0000256" key="4">
    <source>
        <dbReference type="ARBA" id="ARBA00022679"/>
    </source>
</evidence>
<dbReference type="EMBL" id="LGFT01000009">
    <property type="protein sequence ID" value="KUK45045.1"/>
    <property type="molecule type" value="Genomic_DNA"/>
</dbReference>
<dbReference type="CDD" id="cd13961">
    <property type="entry name" value="PT_UbiA_DGGGPS"/>
    <property type="match status" value="1"/>
</dbReference>
<feature type="transmembrane region" description="Helical" evidence="12">
    <location>
        <begin position="82"/>
        <end position="115"/>
    </location>
</feature>
<comment type="function">
    <text evidence="12">Prenyltransferase that catalyzes the transfer of the geranylgeranyl moiety of geranylgeranyl diphosphate (GGPP) to the C2 hydroxyl of (S)-3-O-geranylgeranylglyceryl phosphate (GGGP). This reaction is the second ether-bond-formation step in the biosynthesis of archaeal membrane lipids.</text>
</comment>
<dbReference type="HAMAP" id="MF_01286">
    <property type="entry name" value="DGGGP_synth"/>
    <property type="match status" value="1"/>
</dbReference>
<dbReference type="InterPro" id="IPR050475">
    <property type="entry name" value="Prenyltransferase_related"/>
</dbReference>
<keyword evidence="2 12" id="KW-1003">Cell membrane</keyword>
<evidence type="ECO:0000256" key="2">
    <source>
        <dbReference type="ARBA" id="ARBA00022475"/>
    </source>
</evidence>
<reference evidence="15 16" key="2">
    <citation type="journal article" date="2015" name="MBio">
        <title>Genome-Resolved Metagenomic Analysis Reveals Roles for Candidate Phyla and Other Microbial Community Members in Biogeochemical Transformations in Oil Reservoirs.</title>
        <authorList>
            <person name="Hu P."/>
            <person name="Tom L."/>
            <person name="Singh A."/>
            <person name="Thomas B.C."/>
            <person name="Baker B.J."/>
            <person name="Piceno Y.M."/>
            <person name="Andersen G.L."/>
            <person name="Banfield J.F."/>
        </authorList>
    </citation>
    <scope>NUCLEOTIDE SEQUENCE [LARGE SCALE GENOMIC DNA]</scope>
    <source>
        <strain evidence="13">57_489</strain>
    </source>
</reference>
<dbReference type="Proteomes" id="UP000053961">
    <property type="component" value="Unassembled WGS sequence"/>
</dbReference>
<feature type="transmembrane region" description="Helical" evidence="12">
    <location>
        <begin position="197"/>
        <end position="214"/>
    </location>
</feature>
<gene>
    <name evidence="13" type="ORF">XD72_0572</name>
    <name evidence="14" type="ORF">XE07_1262</name>
</gene>
<keyword evidence="8 12" id="KW-0443">Lipid metabolism</keyword>
<dbReference type="PANTHER" id="PTHR42723">
    <property type="entry name" value="CHLOROPHYLL SYNTHASE"/>
    <property type="match status" value="1"/>
</dbReference>
<protein>
    <recommendedName>
        <fullName evidence="12">Digeranylgeranylglyceryl phosphate synthase</fullName>
        <shortName evidence="12">DGGGP synthase</shortName>
        <shortName evidence="12">DGGGPS</shortName>
        <ecNumber evidence="12">2.5.1.42</ecNumber>
    </recommendedName>
    <alternativeName>
        <fullName evidence="12">(S)-2,3-di-O-geranylgeranylglyceryl phosphate synthase</fullName>
    </alternativeName>
    <alternativeName>
        <fullName evidence="12">Geranylgeranylglycerol-phosphate geranylgeranyltransferase</fullName>
    </alternativeName>
</protein>
<dbReference type="Proteomes" id="UP000057043">
    <property type="component" value="Unassembled WGS sequence"/>
</dbReference>
<keyword evidence="5 12" id="KW-0812">Transmembrane</keyword>
<comment type="similarity">
    <text evidence="12">Belongs to the UbiA prenyltransferase family. DGGGP synthase subfamily.</text>
</comment>
<feature type="transmembrane region" description="Helical" evidence="12">
    <location>
        <begin position="251"/>
        <end position="271"/>
    </location>
</feature>
<evidence type="ECO:0000313" key="15">
    <source>
        <dbReference type="Proteomes" id="UP000053961"/>
    </source>
</evidence>
<evidence type="ECO:0000256" key="5">
    <source>
        <dbReference type="ARBA" id="ARBA00022692"/>
    </source>
</evidence>
<organism evidence="14 15">
    <name type="scientific">Methanothrix harundinacea</name>
    <dbReference type="NCBI Taxonomy" id="301375"/>
    <lineage>
        <taxon>Archaea</taxon>
        <taxon>Methanobacteriati</taxon>
        <taxon>Methanobacteriota</taxon>
        <taxon>Stenosarchaea group</taxon>
        <taxon>Methanomicrobia</taxon>
        <taxon>Methanotrichales</taxon>
        <taxon>Methanotrichaceae</taxon>
        <taxon>Methanothrix</taxon>
    </lineage>
</organism>
<dbReference type="InterPro" id="IPR000537">
    <property type="entry name" value="UbiA_prenyltransferase"/>
</dbReference>
<evidence type="ECO:0000256" key="6">
    <source>
        <dbReference type="ARBA" id="ARBA00022842"/>
    </source>
</evidence>
<evidence type="ECO:0000313" key="14">
    <source>
        <dbReference type="EMBL" id="KUK96236.1"/>
    </source>
</evidence>
<comment type="subcellular location">
    <subcellularLocation>
        <location evidence="1 12">Cell membrane</location>
        <topology evidence="1 12">Multi-pass membrane protein</topology>
    </subcellularLocation>
</comment>
<keyword evidence="3 12" id="KW-0444">Lipid biosynthesis</keyword>
<feature type="transmembrane region" description="Helical" evidence="12">
    <location>
        <begin position="127"/>
        <end position="147"/>
    </location>
</feature>
<keyword evidence="6 12" id="KW-0460">Magnesium</keyword>
<feature type="transmembrane region" description="Helical" evidence="12">
    <location>
        <begin position="153"/>
        <end position="170"/>
    </location>
</feature>
<comment type="catalytic activity">
    <reaction evidence="12">
        <text>sn-3-O-(geranylgeranyl)glycerol 1-phosphate + (2E,6E,10E)-geranylgeranyl diphosphate = 2,3-bis-O-(geranylgeranyl)-sn-glycerol 1-phosphate + diphosphate</text>
        <dbReference type="Rhea" id="RHEA:18109"/>
        <dbReference type="ChEBI" id="CHEBI:33019"/>
        <dbReference type="ChEBI" id="CHEBI:57677"/>
        <dbReference type="ChEBI" id="CHEBI:58756"/>
        <dbReference type="ChEBI" id="CHEBI:58837"/>
        <dbReference type="EC" id="2.5.1.42"/>
    </reaction>
</comment>
<dbReference type="GO" id="GO:0000287">
    <property type="term" value="F:magnesium ion binding"/>
    <property type="evidence" value="ECO:0007669"/>
    <property type="project" value="UniProtKB-UniRule"/>
</dbReference>
<proteinExistence type="inferred from homology"/>
<keyword evidence="7 12" id="KW-1133">Transmembrane helix</keyword>
<reference evidence="14" key="1">
    <citation type="journal article" date="2015" name="MBio">
        <title>Genome-resolved metagenomic analysis reveals roles for candidate phyla and other microbial community members in biogeochemical transformations in oil reservoirs.</title>
        <authorList>
            <person name="Hu P."/>
            <person name="Tom L."/>
            <person name="Singh A."/>
            <person name="Thomas B.C."/>
            <person name="Baker B.J."/>
            <person name="Piceno Y.M."/>
            <person name="Andersen G.L."/>
            <person name="Banfield J.F."/>
        </authorList>
    </citation>
    <scope>NUCLEOTIDE SEQUENCE [LARGE SCALE GENOMIC DNA]</scope>
    <source>
        <strain evidence="14">56_747</strain>
    </source>
</reference>
<name>A0A117MCB4_9EURY</name>
<dbReference type="EC" id="2.5.1.42" evidence="12"/>
<dbReference type="EMBL" id="LGHB01000017">
    <property type="protein sequence ID" value="KUK96236.1"/>
    <property type="molecule type" value="Genomic_DNA"/>
</dbReference>
<evidence type="ECO:0000313" key="16">
    <source>
        <dbReference type="Proteomes" id="UP000057043"/>
    </source>
</evidence>
<evidence type="ECO:0000256" key="1">
    <source>
        <dbReference type="ARBA" id="ARBA00004651"/>
    </source>
</evidence>
<dbReference type="Gene3D" id="1.10.357.140">
    <property type="entry name" value="UbiA prenyltransferase"/>
    <property type="match status" value="1"/>
</dbReference>
<dbReference type="Gene3D" id="1.20.120.1780">
    <property type="entry name" value="UbiA prenyltransferase"/>
    <property type="match status" value="1"/>
</dbReference>
<sequence length="273" mass="28661">MAQVYLEIMRPGNCVMAGIAALIGLLVADAGAQPITAALVFFAVFAVTGAGNVVNDYFDREIDAVNRPGRPIPNNRISPDRAFSWSIALFALGCSLALFMNSLALAIAIFNSVLLYFYARNLKVTPFAGNLAVGYLTGSTFIFGGAAGDDIEITLFLFLLASLATLAREIEKDIEDVAGDRSSGARTLPIVIGERKASILAALFVAATIGLSYLPPLGRAYLAAVTVADLLFLGAMASIIRGEAPRAQKMLKMGMAAALAAFMVAAISGFARI</sequence>
<keyword evidence="4 12" id="KW-0808">Transferase</keyword>
<dbReference type="AlphaFoldDB" id="A0A117MCB4"/>
<dbReference type="GO" id="GO:0047295">
    <property type="term" value="F:geranylgeranylglycerol-phosphate geranylgeranyltransferase activity"/>
    <property type="evidence" value="ECO:0007669"/>
    <property type="project" value="UniProtKB-UniRule"/>
</dbReference>
<dbReference type="PATRIC" id="fig|301375.6.peg.191"/>
<keyword evidence="9 12" id="KW-0472">Membrane</keyword>
<evidence type="ECO:0000256" key="7">
    <source>
        <dbReference type="ARBA" id="ARBA00022989"/>
    </source>
</evidence>
<evidence type="ECO:0000256" key="8">
    <source>
        <dbReference type="ARBA" id="ARBA00023098"/>
    </source>
</evidence>
<evidence type="ECO:0000313" key="13">
    <source>
        <dbReference type="EMBL" id="KUK45045.1"/>
    </source>
</evidence>
<evidence type="ECO:0000256" key="12">
    <source>
        <dbReference type="HAMAP-Rule" id="MF_01286"/>
    </source>
</evidence>
<dbReference type="Pfam" id="PF01040">
    <property type="entry name" value="UbiA"/>
    <property type="match status" value="1"/>
</dbReference>
<evidence type="ECO:0000256" key="3">
    <source>
        <dbReference type="ARBA" id="ARBA00022516"/>
    </source>
</evidence>
<accession>A0A117MCB4</accession>
<comment type="cofactor">
    <cofactor evidence="12">
        <name>Mg(2+)</name>
        <dbReference type="ChEBI" id="CHEBI:18420"/>
    </cofactor>
</comment>
<comment type="caution">
    <text evidence="14">The sequence shown here is derived from an EMBL/GenBank/DDBJ whole genome shotgun (WGS) entry which is preliminary data.</text>
</comment>
<dbReference type="GO" id="GO:0005886">
    <property type="term" value="C:plasma membrane"/>
    <property type="evidence" value="ECO:0007669"/>
    <property type="project" value="UniProtKB-SubCell"/>
</dbReference>
<dbReference type="GO" id="GO:0046474">
    <property type="term" value="P:glycerophospholipid biosynthetic process"/>
    <property type="evidence" value="ECO:0007669"/>
    <property type="project" value="UniProtKB-UniRule"/>
</dbReference>
<evidence type="ECO:0000256" key="11">
    <source>
        <dbReference type="ARBA" id="ARBA00023264"/>
    </source>
</evidence>
<keyword evidence="11 12" id="KW-1208">Phospholipid metabolism</keyword>
<feature type="transmembrane region" description="Helical" evidence="12">
    <location>
        <begin position="220"/>
        <end position="239"/>
    </location>
</feature>
<comment type="pathway">
    <text evidence="12">Membrane lipid metabolism; glycerophospholipid metabolism.</text>
</comment>
<evidence type="ECO:0000256" key="9">
    <source>
        <dbReference type="ARBA" id="ARBA00023136"/>
    </source>
</evidence>